<dbReference type="InParanoid" id="A0A1X7V202"/>
<reference evidence="1" key="1">
    <citation type="submission" date="2017-05" db="UniProtKB">
        <authorList>
            <consortium name="EnsemblMetazoa"/>
        </authorList>
    </citation>
    <scope>IDENTIFICATION</scope>
</reference>
<evidence type="ECO:0000313" key="1">
    <source>
        <dbReference type="EnsemblMetazoa" id="Aqu2.1.33819_001"/>
    </source>
</evidence>
<organism evidence="1">
    <name type="scientific">Amphimedon queenslandica</name>
    <name type="common">Sponge</name>
    <dbReference type="NCBI Taxonomy" id="400682"/>
    <lineage>
        <taxon>Eukaryota</taxon>
        <taxon>Metazoa</taxon>
        <taxon>Porifera</taxon>
        <taxon>Demospongiae</taxon>
        <taxon>Heteroscleromorpha</taxon>
        <taxon>Haplosclerida</taxon>
        <taxon>Niphatidae</taxon>
        <taxon>Amphimedon</taxon>
    </lineage>
</organism>
<dbReference type="AlphaFoldDB" id="A0A1X7V202"/>
<sequence length="232" mass="26325">MVTSERDLEIPEGLFNDLANIPPVATVTEPSELRRFADIATQKLEEYCKGFVPISTRSNTIFGTAEDYIVHNVLLTGLAADLYRFLSLYVTKTPKAKGERIEISCDILCPYQQFFVLPKEKCKRPHVGPFSIRSKYAEEDFRSKKDDRLCQEPSEEPRKEEDNLVEEVAVYFADIMIVDGIDKCTREQIATTLQCTEYREINVTVPSTQIKAKWTKDCALFALAFAMSICAG</sequence>
<accession>A0A1X7V202</accession>
<name>A0A1X7V202_AMPQE</name>
<proteinExistence type="predicted"/>
<dbReference type="EnsemblMetazoa" id="Aqu2.1.33819_001">
    <property type="protein sequence ID" value="Aqu2.1.33819_001"/>
    <property type="gene ID" value="Aqu2.1.33819"/>
</dbReference>
<protein>
    <submittedName>
        <fullName evidence="1">Uncharacterized protein</fullName>
    </submittedName>
</protein>